<sequence>MLRPTQSSYQRTGNTQGVTDLPQKLQQAQMVGDIEYAKTFYMESIFLQPKIRKSSVWYEGKYFQCKMVFPYSISPTINLCLLQQLK</sequence>
<dbReference type="EMBL" id="JBANQN010000001">
    <property type="protein sequence ID" value="KAK6803424.1"/>
    <property type="molecule type" value="Genomic_DNA"/>
</dbReference>
<evidence type="ECO:0000313" key="3">
    <source>
        <dbReference type="Proteomes" id="UP001371456"/>
    </source>
</evidence>
<name>A0AAN8U4P5_SOLBU</name>
<dbReference type="Proteomes" id="UP001371456">
    <property type="component" value="Unassembled WGS sequence"/>
</dbReference>
<dbReference type="AlphaFoldDB" id="A0AAN8U4P5"/>
<keyword evidence="3" id="KW-1185">Reference proteome</keyword>
<evidence type="ECO:0000256" key="1">
    <source>
        <dbReference type="SAM" id="MobiDB-lite"/>
    </source>
</evidence>
<accession>A0AAN8U4P5</accession>
<gene>
    <name evidence="2" type="ORF">RDI58_001208</name>
</gene>
<protein>
    <submittedName>
        <fullName evidence="2">Uncharacterized protein</fullName>
    </submittedName>
</protein>
<feature type="region of interest" description="Disordered" evidence="1">
    <location>
        <begin position="1"/>
        <end position="20"/>
    </location>
</feature>
<proteinExistence type="predicted"/>
<evidence type="ECO:0000313" key="2">
    <source>
        <dbReference type="EMBL" id="KAK6803424.1"/>
    </source>
</evidence>
<comment type="caution">
    <text evidence="2">The sequence shown here is derived from an EMBL/GenBank/DDBJ whole genome shotgun (WGS) entry which is preliminary data.</text>
</comment>
<organism evidence="2 3">
    <name type="scientific">Solanum bulbocastanum</name>
    <name type="common">Wild potato</name>
    <dbReference type="NCBI Taxonomy" id="147425"/>
    <lineage>
        <taxon>Eukaryota</taxon>
        <taxon>Viridiplantae</taxon>
        <taxon>Streptophyta</taxon>
        <taxon>Embryophyta</taxon>
        <taxon>Tracheophyta</taxon>
        <taxon>Spermatophyta</taxon>
        <taxon>Magnoliopsida</taxon>
        <taxon>eudicotyledons</taxon>
        <taxon>Gunneridae</taxon>
        <taxon>Pentapetalae</taxon>
        <taxon>asterids</taxon>
        <taxon>lamiids</taxon>
        <taxon>Solanales</taxon>
        <taxon>Solanaceae</taxon>
        <taxon>Solanoideae</taxon>
        <taxon>Solaneae</taxon>
        <taxon>Solanum</taxon>
    </lineage>
</organism>
<reference evidence="2 3" key="1">
    <citation type="submission" date="2024-02" db="EMBL/GenBank/DDBJ databases">
        <title>de novo genome assembly of Solanum bulbocastanum strain 11H21.</title>
        <authorList>
            <person name="Hosaka A.J."/>
        </authorList>
    </citation>
    <scope>NUCLEOTIDE SEQUENCE [LARGE SCALE GENOMIC DNA]</scope>
    <source>
        <tissue evidence="2">Young leaves</tissue>
    </source>
</reference>